<evidence type="ECO:0000313" key="6">
    <source>
        <dbReference type="EMBL" id="CAE0833299.1"/>
    </source>
</evidence>
<evidence type="ECO:0000256" key="2">
    <source>
        <dbReference type="ARBA" id="ARBA00008048"/>
    </source>
</evidence>
<sequence length="301" mass="33104">MQEALVGVKQCLRQLEQQARKVVIQPPQVCAARTAAQPHVKAVRARKRAITKAIFEEVEDAQMPKRLRTAVQTRPGDLDRKGQAHPFPELLQTFRKSIDEVWGRLKNQERALAPERSPVVDGSEEGAFLRVQFATFSAVIYLTADLQAPAAAAVDVASASPSSAPGSGQDHCAQLRPALRYTGVHSVQLFGTEELQPDEVARGLPSKFLVFQKLSDQLNLQLQSQPAAILLHVPWQLRSPIPFILAQYSVHAFRDPCKACGRLLQPDPVTGTDIPPTYLHSRRGGAMDCYHEGCLQGGPEE</sequence>
<dbReference type="InterPro" id="IPR021627">
    <property type="entry name" value="Mediator_Med27"/>
</dbReference>
<dbReference type="EMBL" id="HBJA01129841">
    <property type="protein sequence ID" value="CAE0833299.1"/>
    <property type="molecule type" value="Transcribed_RNA"/>
</dbReference>
<dbReference type="GO" id="GO:0016592">
    <property type="term" value="C:mediator complex"/>
    <property type="evidence" value="ECO:0007669"/>
    <property type="project" value="InterPro"/>
</dbReference>
<accession>A0A7S4LJG8</accession>
<comment type="subcellular location">
    <subcellularLocation>
        <location evidence="1">Nucleus</location>
    </subcellularLocation>
</comment>
<name>A0A7S4LJG8_9EUGL</name>
<evidence type="ECO:0000256" key="3">
    <source>
        <dbReference type="ARBA" id="ARBA00023015"/>
    </source>
</evidence>
<keyword evidence="3" id="KW-0805">Transcription regulation</keyword>
<evidence type="ECO:0000256" key="5">
    <source>
        <dbReference type="ARBA" id="ARBA00023242"/>
    </source>
</evidence>
<evidence type="ECO:0000256" key="1">
    <source>
        <dbReference type="ARBA" id="ARBA00004123"/>
    </source>
</evidence>
<keyword evidence="5" id="KW-0539">Nucleus</keyword>
<dbReference type="Pfam" id="PF11571">
    <property type="entry name" value="Med27"/>
    <property type="match status" value="1"/>
</dbReference>
<gene>
    <name evidence="6" type="ORF">EGYM00163_LOCUS44591</name>
</gene>
<dbReference type="AlphaFoldDB" id="A0A7S4LJG8"/>
<reference evidence="6" key="1">
    <citation type="submission" date="2021-01" db="EMBL/GenBank/DDBJ databases">
        <authorList>
            <person name="Corre E."/>
            <person name="Pelletier E."/>
            <person name="Niang G."/>
            <person name="Scheremetjew M."/>
            <person name="Finn R."/>
            <person name="Kale V."/>
            <person name="Holt S."/>
            <person name="Cochrane G."/>
            <person name="Meng A."/>
            <person name="Brown T."/>
            <person name="Cohen L."/>
        </authorList>
    </citation>
    <scope>NUCLEOTIDE SEQUENCE</scope>
    <source>
        <strain evidence="6">CCMP1594</strain>
    </source>
</reference>
<proteinExistence type="inferred from homology"/>
<protein>
    <submittedName>
        <fullName evidence="6">Uncharacterized protein</fullName>
    </submittedName>
</protein>
<comment type="similarity">
    <text evidence="2">Belongs to the Mediator complex subunit 27 family.</text>
</comment>
<keyword evidence="4" id="KW-0804">Transcription</keyword>
<organism evidence="6">
    <name type="scientific">Eutreptiella gymnastica</name>
    <dbReference type="NCBI Taxonomy" id="73025"/>
    <lineage>
        <taxon>Eukaryota</taxon>
        <taxon>Discoba</taxon>
        <taxon>Euglenozoa</taxon>
        <taxon>Euglenida</taxon>
        <taxon>Spirocuta</taxon>
        <taxon>Euglenophyceae</taxon>
        <taxon>Eutreptiales</taxon>
        <taxon>Eutreptiaceae</taxon>
        <taxon>Eutreptiella</taxon>
    </lineage>
</organism>
<evidence type="ECO:0000256" key="4">
    <source>
        <dbReference type="ARBA" id="ARBA00023163"/>
    </source>
</evidence>